<name>A0ABS6H9R9_9PROT</name>
<accession>A0ABS6H9R9</accession>
<comment type="caution">
    <text evidence="2">The sequence shown here is derived from an EMBL/GenBank/DDBJ whole genome shotgun (WGS) entry which is preliminary data.</text>
</comment>
<feature type="binding site" evidence="1">
    <location>
        <position position="53"/>
    </location>
    <ligand>
        <name>substrate</name>
    </ligand>
</feature>
<dbReference type="InterPro" id="IPR014086">
    <property type="entry name" value="AtzD/Barbiturase"/>
</dbReference>
<dbReference type="Proteomes" id="UP000689967">
    <property type="component" value="Unassembled WGS sequence"/>
</dbReference>
<reference evidence="2 3" key="1">
    <citation type="submission" date="2021-01" db="EMBL/GenBank/DDBJ databases">
        <title>Roseomonas sp. nov, a bacterium isolated from an oil production mixture in Yumen Oilfield.</title>
        <authorList>
            <person name="Wu D."/>
        </authorList>
    </citation>
    <scope>NUCLEOTIDE SEQUENCE [LARGE SCALE GENOMIC DNA]</scope>
    <source>
        <strain evidence="2 3">ROY-5-3</strain>
    </source>
</reference>
<comment type="activity regulation">
    <text evidence="1">Inhibited by barbituric acid.</text>
</comment>
<feature type="binding site" evidence="1">
    <location>
        <position position="351"/>
    </location>
    <ligand>
        <name>Mg(2+)</name>
        <dbReference type="ChEBI" id="CHEBI:18420"/>
        <note>structural</note>
    </ligand>
</feature>
<gene>
    <name evidence="2" type="ORF">JJQ90_11020</name>
</gene>
<feature type="active site" description="Nucleophile" evidence="1">
    <location>
        <position position="231"/>
    </location>
</feature>
<feature type="site" description="Important for substrate specificity" evidence="1">
    <location>
        <position position="325"/>
    </location>
</feature>
<evidence type="ECO:0000313" key="3">
    <source>
        <dbReference type="Proteomes" id="UP000689967"/>
    </source>
</evidence>
<dbReference type="NCBIfam" id="TIGR02714">
    <property type="entry name" value="amido_AtzD_TrzD"/>
    <property type="match status" value="1"/>
</dbReference>
<feature type="binding site" evidence="1">
    <location>
        <position position="355"/>
    </location>
    <ligand>
        <name>Mg(2+)</name>
        <dbReference type="ChEBI" id="CHEBI:18420"/>
        <note>structural</note>
    </ligand>
</feature>
<dbReference type="EC" id="3.5.2.15" evidence="1"/>
<dbReference type="Pfam" id="PF09663">
    <property type="entry name" value="Amido_AtzD_TrzD"/>
    <property type="match status" value="1"/>
</dbReference>
<feature type="binding site" evidence="1">
    <location>
        <begin position="231"/>
        <end position="232"/>
    </location>
    <ligand>
        <name>substrate</name>
    </ligand>
</feature>
<keyword evidence="1" id="KW-0479">Metal-binding</keyword>
<keyword evidence="3" id="KW-1185">Reference proteome</keyword>
<comment type="similarity">
    <text evidence="1">Belongs to the cyclic amide hydrolase (CyAH) family.</text>
</comment>
<evidence type="ECO:0000313" key="2">
    <source>
        <dbReference type="EMBL" id="MBU8544241.1"/>
    </source>
</evidence>
<feature type="binding site" evidence="1">
    <location>
        <position position="354"/>
    </location>
    <ligand>
        <name>Mg(2+)</name>
        <dbReference type="ChEBI" id="CHEBI:18420"/>
        <note>structural</note>
    </ligand>
</feature>
<comment type="subunit">
    <text evidence="1">Homotetramer.</text>
</comment>
<dbReference type="HAMAP" id="MF_01989">
    <property type="entry name" value="Cyc_amidohydrol"/>
    <property type="match status" value="1"/>
</dbReference>
<feature type="active site" evidence="1">
    <location>
        <position position="161"/>
    </location>
</feature>
<dbReference type="EMBL" id="JAERQM010000003">
    <property type="protein sequence ID" value="MBU8544241.1"/>
    <property type="molecule type" value="Genomic_DNA"/>
</dbReference>
<dbReference type="RefSeq" id="WP_216875337.1">
    <property type="nucleotide sequence ID" value="NZ_JAERQM010000003.1"/>
</dbReference>
<comment type="pathway">
    <text evidence="1">Xenobiotic degradation; atrazine degradation; biuret from cyanurate: step 1/1.</text>
</comment>
<feature type="region of interest" description="RU B" evidence="1">
    <location>
        <begin position="111"/>
        <end position="248"/>
    </location>
</feature>
<sequence length="368" mass="37490">MTRRATVHLVAARHPGDAAAVAALLDSGAVKANRIVAILGKTEGNGCVNDFTRAYAVEALCHMLAPRLGLGAAQVAERVAMVMSGGTEGGLSPHFLVFAVDEAAAPTPGGALALGTAFTADFQAEELGRMAQLRATARAVREAMAQAGIGDVADVHYVQVKCPLLTMERITAARRRGATVATEDTYHSMGLSRGASALGVALALGEVTEEALSDAVIGADWSLFSARASCSAGVELLRNEVVVMGNSTAWGGELRIAHAVMPDAIALPAVHQALRGAGLDPGGGQIGAADAARLVAVLAKAEPSSTGLIRGRRHIMWDDSDINATRHARALVGGVIAAAVGRTDIFVSGGAEHQGPDGGGPIAVIARV</sequence>
<comment type="catalytic activity">
    <reaction evidence="1">
        <text>cyanurate + H2O = 1-carboxybiuret + H(+)</text>
        <dbReference type="Rhea" id="RHEA:70363"/>
        <dbReference type="ChEBI" id="CHEBI:15377"/>
        <dbReference type="ChEBI" id="CHEBI:15378"/>
        <dbReference type="ChEBI" id="CHEBI:38028"/>
        <dbReference type="ChEBI" id="CHEBI:142864"/>
        <dbReference type="EC" id="3.5.2.15"/>
    </reaction>
</comment>
<proteinExistence type="inferred from homology"/>
<feature type="binding site" evidence="1">
    <location>
        <position position="356"/>
    </location>
    <ligand>
        <name>Mg(2+)</name>
        <dbReference type="ChEBI" id="CHEBI:18420"/>
        <note>structural</note>
    </ligand>
</feature>
<keyword evidence="1" id="KW-0460">Magnesium</keyword>
<feature type="binding site" evidence="1">
    <location>
        <begin position="84"/>
        <end position="85"/>
    </location>
    <ligand>
        <name>substrate</name>
    </ligand>
</feature>
<feature type="region of interest" description="RU C" evidence="1">
    <location>
        <begin position="254"/>
        <end position="368"/>
    </location>
</feature>
<comment type="domain">
    <text evidence="1">The monomer structure is formed from three repeating units (RUs) that share the same structure as one another. The monomer, the active site and substrate all possess threefold rotational symmetry, to the extent that the active site possesses three potential Ser-Lys catalytic dyads. It is possible that any or all of the three active-site serines may act as nucleophile (albeit only one can do so per catalytic cycle).</text>
</comment>
<comment type="caution">
    <text evidence="1">Lacks conserved residue(s) required for the propagation of feature annotation.</text>
</comment>
<evidence type="ECO:0000256" key="1">
    <source>
        <dbReference type="HAMAP-Rule" id="MF_01989"/>
    </source>
</evidence>
<feature type="binding site" evidence="1">
    <location>
        <position position="359"/>
    </location>
    <ligand>
        <name>Mg(2+)</name>
        <dbReference type="ChEBI" id="CHEBI:18420"/>
        <note>structural</note>
    </ligand>
</feature>
<organism evidence="2 3">
    <name type="scientific">Falsiroseomonas oleicola</name>
    <dbReference type="NCBI Taxonomy" id="2801474"/>
    <lineage>
        <taxon>Bacteria</taxon>
        <taxon>Pseudomonadati</taxon>
        <taxon>Pseudomonadota</taxon>
        <taxon>Alphaproteobacteria</taxon>
        <taxon>Acetobacterales</taxon>
        <taxon>Roseomonadaceae</taxon>
        <taxon>Falsiroseomonas</taxon>
    </lineage>
</organism>
<comment type="function">
    <text evidence="1">Responsible for the hydrolysis of cyanuric acid, an intermediate formed during catabolism of s-triazine based compounds in herbicides such as atrazine and polymers such as melamine. Catalyzes the hydrolytic opening of the s-triazine ring of cyanuric acid (2,4,6-trihydroxy-s-triazine) to yield carbon dioxide and carboxybiuret, which spontaneously decarboxylates to biuret.</text>
</comment>
<feature type="region of interest" description="RU A" evidence="1">
    <location>
        <begin position="1"/>
        <end position="104"/>
    </location>
</feature>
<feature type="binding site" evidence="1">
    <location>
        <position position="193"/>
    </location>
    <ligand>
        <name>substrate</name>
    </ligand>
</feature>
<feature type="binding site" evidence="1">
    <location>
        <begin position="348"/>
        <end position="349"/>
    </location>
    <ligand>
        <name>substrate</name>
    </ligand>
</feature>
<feature type="binding site" evidence="1">
    <location>
        <position position="302"/>
    </location>
    <ligand>
        <name>Mg(2+)</name>
        <dbReference type="ChEBI" id="CHEBI:18420"/>
        <note>structural</note>
    </ligand>
</feature>
<feature type="binding site" evidence="1">
    <location>
        <position position="329"/>
    </location>
    <ligand>
        <name>substrate</name>
    </ligand>
</feature>
<keyword evidence="1" id="KW-0378">Hydrolase</keyword>
<protein>
    <recommendedName>
        <fullName evidence="1">Cyanuric acid amidohydrolase</fullName>
        <shortName evidence="1">CAH</shortName>
        <ecNumber evidence="1">3.5.2.15</ecNumber>
    </recommendedName>
</protein>